<keyword evidence="3" id="KW-1185">Reference proteome</keyword>
<dbReference type="EMBL" id="BJXB01000041">
    <property type="protein sequence ID" value="GEM49729.1"/>
    <property type="molecule type" value="Genomic_DNA"/>
</dbReference>
<evidence type="ECO:0000313" key="2">
    <source>
        <dbReference type="EMBL" id="GEM49729.1"/>
    </source>
</evidence>
<evidence type="ECO:0000256" key="1">
    <source>
        <dbReference type="SAM" id="SignalP"/>
    </source>
</evidence>
<name>A0A511NA73_DEIC1</name>
<comment type="caution">
    <text evidence="2">The sequence shown here is derived from an EMBL/GenBank/DDBJ whole genome shotgun (WGS) entry which is preliminary data.</text>
</comment>
<gene>
    <name evidence="2" type="ORF">DC3_53640</name>
</gene>
<keyword evidence="1" id="KW-0732">Signal</keyword>
<protein>
    <recommendedName>
        <fullName evidence="4">Peptidase M30</fullName>
    </recommendedName>
</protein>
<feature type="signal peptide" evidence="1">
    <location>
        <begin position="1"/>
        <end position="25"/>
    </location>
</feature>
<evidence type="ECO:0000313" key="3">
    <source>
        <dbReference type="Proteomes" id="UP000321306"/>
    </source>
</evidence>
<feature type="chain" id="PRO_5022205963" description="Peptidase M30" evidence="1">
    <location>
        <begin position="26"/>
        <end position="612"/>
    </location>
</feature>
<dbReference type="PROSITE" id="PS51257">
    <property type="entry name" value="PROKAR_LIPOPROTEIN"/>
    <property type="match status" value="1"/>
</dbReference>
<sequence>MKKPVPVLAAALLLTLTGCQSPVQTLPPEVHYEQHVFRPQDFQNGQVTLTLKNLTPDEGVAVIPVNAEQPALQDGFTYQLLVDGVAVPEQQQVSQRQQLSFSDPSETLRDHPGVLQHQQAVLQKAMQKGWKTILNVPIRKQEVNCTRPAPGALCPYWIYGVKGQVQVMTEMRLVSANAYWFVDRRDNADLSDAELAAFAKTFEEKLYPTDVRYFGAPVDFDGNGKIRIVFSREVAQGGAYGYVDPMDWFPDEIEHSNGGDVFYAATPSSFLPRTSRESMLQYDLPSTLVHELKHLIALGNRFVQGKFPEDSWLEEASAVAAEELSGYGTQKGNYARNKAAWGLASPQNVRVDPGVLGNREADHFYGYNFLFLWWLAEQKGHDHFWKRLTQGSLTGQQNLSQVMGQPFAELMLAWAQVLMFSNTGISTRKNYQSLDLREALHGQVGTSWTLLGYRPLQSQKDTARSMAYYVGRGKNQDATITLKTRNEAPYLVVVRFKGQLPWGPANALSGSLQLPAGETAYGLTLTACLLQEGICSKASPKRKVPVYQKGHEATFSLTGLLSGAYHLEAFRDENASGLQDTGDLYGCVKEADTCAQLIPTRENLVLNLEILP</sequence>
<dbReference type="RefSeq" id="WP_146890817.1">
    <property type="nucleotide sequence ID" value="NZ_BJXB01000041.1"/>
</dbReference>
<accession>A0A511NA73</accession>
<dbReference type="AlphaFoldDB" id="A0A511NA73"/>
<proteinExistence type="predicted"/>
<organism evidence="2 3">
    <name type="scientific">Deinococcus cellulosilyticus (strain DSM 18568 / NBRC 106333 / KACC 11606 / 5516J-15)</name>
    <dbReference type="NCBI Taxonomy" id="1223518"/>
    <lineage>
        <taxon>Bacteria</taxon>
        <taxon>Thermotogati</taxon>
        <taxon>Deinococcota</taxon>
        <taxon>Deinococci</taxon>
        <taxon>Deinococcales</taxon>
        <taxon>Deinococcaceae</taxon>
        <taxon>Deinococcus</taxon>
    </lineage>
</organism>
<reference evidence="2 3" key="1">
    <citation type="submission" date="2019-07" db="EMBL/GenBank/DDBJ databases">
        <title>Whole genome shotgun sequence of Deinococcus cellulosilyticus NBRC 106333.</title>
        <authorList>
            <person name="Hosoyama A."/>
            <person name="Uohara A."/>
            <person name="Ohji S."/>
            <person name="Ichikawa N."/>
        </authorList>
    </citation>
    <scope>NUCLEOTIDE SEQUENCE [LARGE SCALE GENOMIC DNA]</scope>
    <source>
        <strain evidence="2 3">NBRC 106333</strain>
    </source>
</reference>
<dbReference type="Proteomes" id="UP000321306">
    <property type="component" value="Unassembled WGS sequence"/>
</dbReference>
<evidence type="ECO:0008006" key="4">
    <source>
        <dbReference type="Google" id="ProtNLM"/>
    </source>
</evidence>
<dbReference type="OrthoDB" id="288805at2"/>